<dbReference type="InterPro" id="IPR001647">
    <property type="entry name" value="HTH_TetR"/>
</dbReference>
<dbReference type="PRINTS" id="PR00455">
    <property type="entry name" value="HTHTETR"/>
</dbReference>
<feature type="domain" description="HTH tetR-type" evidence="6">
    <location>
        <begin position="67"/>
        <end position="127"/>
    </location>
</feature>
<dbReference type="AlphaFoldDB" id="A0A411HFP4"/>
<dbReference type="InterPro" id="IPR009057">
    <property type="entry name" value="Homeodomain-like_sf"/>
</dbReference>
<name>A0A411HFP4_9GAMM</name>
<dbReference type="InterPro" id="IPR050109">
    <property type="entry name" value="HTH-type_TetR-like_transc_reg"/>
</dbReference>
<dbReference type="SUPFAM" id="SSF46689">
    <property type="entry name" value="Homeodomain-like"/>
    <property type="match status" value="1"/>
</dbReference>
<dbReference type="Gene3D" id="1.10.357.10">
    <property type="entry name" value="Tetracycline Repressor, domain 2"/>
    <property type="match status" value="1"/>
</dbReference>
<evidence type="ECO:0000256" key="3">
    <source>
        <dbReference type="ARBA" id="ARBA00023163"/>
    </source>
</evidence>
<evidence type="ECO:0000256" key="4">
    <source>
        <dbReference type="PROSITE-ProRule" id="PRU00335"/>
    </source>
</evidence>
<gene>
    <name evidence="7" type="ORF">ELE36_02400</name>
</gene>
<keyword evidence="1" id="KW-0805">Transcription regulation</keyword>
<reference evidence="7 8" key="1">
    <citation type="submission" date="2019-01" db="EMBL/GenBank/DDBJ databases">
        <title>Pseudolysobacter antarctica gen. nov., sp. nov., isolated from Fildes Peninsula, Antarctica.</title>
        <authorList>
            <person name="Wei Z."/>
            <person name="Peng F."/>
        </authorList>
    </citation>
    <scope>NUCLEOTIDE SEQUENCE [LARGE SCALE GENOMIC DNA]</scope>
    <source>
        <strain evidence="7 8">AQ6-296</strain>
    </source>
</reference>
<organism evidence="7 8">
    <name type="scientific">Pseudolysobacter antarcticus</name>
    <dbReference type="NCBI Taxonomy" id="2511995"/>
    <lineage>
        <taxon>Bacteria</taxon>
        <taxon>Pseudomonadati</taxon>
        <taxon>Pseudomonadota</taxon>
        <taxon>Gammaproteobacteria</taxon>
        <taxon>Lysobacterales</taxon>
        <taxon>Rhodanobacteraceae</taxon>
        <taxon>Pseudolysobacter</taxon>
    </lineage>
</organism>
<dbReference type="PANTHER" id="PTHR30055">
    <property type="entry name" value="HTH-TYPE TRANSCRIPTIONAL REGULATOR RUTR"/>
    <property type="match status" value="1"/>
</dbReference>
<sequence length="265" mass="29740">MRGDAGISHGVLFSLRLDGRNRRNQTMLLSIPICECIFTFAYWNTFVYSSFMPTTNASLAPQQKRSRETVERLLSATVQLLDESGLDGAVIPRIALVAKVSPASVYRRFADKDALLRAAFLHMLNQSREANRQSLAKLLLRSTLAETTQRLMAISFAQYREHPNLLRALTRFMDTDTDQHFISEVRAIVAANLKTIVDTLLAHRDEIAHPMPKRALQIAVITAWSAIEGIALEPTSLWHVVQPLTDKKLANELARGFVAYLRTPA</sequence>
<keyword evidence="8" id="KW-1185">Reference proteome</keyword>
<evidence type="ECO:0000256" key="1">
    <source>
        <dbReference type="ARBA" id="ARBA00023015"/>
    </source>
</evidence>
<keyword evidence="3" id="KW-0804">Transcription</keyword>
<dbReference type="PANTHER" id="PTHR30055:SF234">
    <property type="entry name" value="HTH-TYPE TRANSCRIPTIONAL REGULATOR BETI"/>
    <property type="match status" value="1"/>
</dbReference>
<evidence type="ECO:0000313" key="7">
    <source>
        <dbReference type="EMBL" id="QBB69316.1"/>
    </source>
</evidence>
<evidence type="ECO:0000313" key="8">
    <source>
        <dbReference type="Proteomes" id="UP000291562"/>
    </source>
</evidence>
<feature type="DNA-binding region" description="H-T-H motif" evidence="4">
    <location>
        <begin position="90"/>
        <end position="109"/>
    </location>
</feature>
<keyword evidence="5" id="KW-1133">Transmembrane helix</keyword>
<dbReference type="OrthoDB" id="63332at2"/>
<feature type="transmembrane region" description="Helical" evidence="5">
    <location>
        <begin position="26"/>
        <end position="43"/>
    </location>
</feature>
<keyword evidence="5" id="KW-0812">Transmembrane</keyword>
<dbReference type="EMBL" id="CP035704">
    <property type="protein sequence ID" value="QBB69316.1"/>
    <property type="molecule type" value="Genomic_DNA"/>
</dbReference>
<accession>A0A411HFP4</accession>
<dbReference type="KEGG" id="xbc:ELE36_02400"/>
<dbReference type="GO" id="GO:0003700">
    <property type="term" value="F:DNA-binding transcription factor activity"/>
    <property type="evidence" value="ECO:0007669"/>
    <property type="project" value="TreeGrafter"/>
</dbReference>
<evidence type="ECO:0000256" key="2">
    <source>
        <dbReference type="ARBA" id="ARBA00023125"/>
    </source>
</evidence>
<evidence type="ECO:0000256" key="5">
    <source>
        <dbReference type="SAM" id="Phobius"/>
    </source>
</evidence>
<evidence type="ECO:0000259" key="6">
    <source>
        <dbReference type="PROSITE" id="PS50977"/>
    </source>
</evidence>
<dbReference type="PROSITE" id="PS50977">
    <property type="entry name" value="HTH_TETR_2"/>
    <property type="match status" value="1"/>
</dbReference>
<dbReference type="Proteomes" id="UP000291562">
    <property type="component" value="Chromosome"/>
</dbReference>
<keyword evidence="2 4" id="KW-0238">DNA-binding</keyword>
<dbReference type="GO" id="GO:0000976">
    <property type="term" value="F:transcription cis-regulatory region binding"/>
    <property type="evidence" value="ECO:0007669"/>
    <property type="project" value="TreeGrafter"/>
</dbReference>
<proteinExistence type="predicted"/>
<dbReference type="Pfam" id="PF00440">
    <property type="entry name" value="TetR_N"/>
    <property type="match status" value="1"/>
</dbReference>
<keyword evidence="5" id="KW-0472">Membrane</keyword>
<protein>
    <submittedName>
        <fullName evidence="7">TetR/AcrR family transcriptional regulator</fullName>
    </submittedName>
</protein>